<accession>A0A9P4S9F7</accession>
<gene>
    <name evidence="2" type="ORF">M501DRAFT_1005330</name>
</gene>
<protein>
    <submittedName>
        <fullName evidence="2">Uncharacterized protein</fullName>
    </submittedName>
</protein>
<organism evidence="2 3">
    <name type="scientific">Patellaria atrata CBS 101060</name>
    <dbReference type="NCBI Taxonomy" id="1346257"/>
    <lineage>
        <taxon>Eukaryota</taxon>
        <taxon>Fungi</taxon>
        <taxon>Dikarya</taxon>
        <taxon>Ascomycota</taxon>
        <taxon>Pezizomycotina</taxon>
        <taxon>Dothideomycetes</taxon>
        <taxon>Dothideomycetes incertae sedis</taxon>
        <taxon>Patellariales</taxon>
        <taxon>Patellariaceae</taxon>
        <taxon>Patellaria</taxon>
    </lineage>
</organism>
<keyword evidence="1" id="KW-0812">Transmembrane</keyword>
<keyword evidence="1" id="KW-1133">Transmembrane helix</keyword>
<sequence>MSSKQRILNIVSSTLFGAVWLSSWTTRLGSYSWQMESPSIGPPLLQSGNNLKCSTSVIK</sequence>
<evidence type="ECO:0000313" key="2">
    <source>
        <dbReference type="EMBL" id="KAF2838431.1"/>
    </source>
</evidence>
<evidence type="ECO:0000313" key="3">
    <source>
        <dbReference type="Proteomes" id="UP000799429"/>
    </source>
</evidence>
<keyword evidence="3" id="KW-1185">Reference proteome</keyword>
<comment type="caution">
    <text evidence="2">The sequence shown here is derived from an EMBL/GenBank/DDBJ whole genome shotgun (WGS) entry which is preliminary data.</text>
</comment>
<dbReference type="AlphaFoldDB" id="A0A9P4S9F7"/>
<proteinExistence type="predicted"/>
<dbReference type="Proteomes" id="UP000799429">
    <property type="component" value="Unassembled WGS sequence"/>
</dbReference>
<feature type="transmembrane region" description="Helical" evidence="1">
    <location>
        <begin position="7"/>
        <end position="25"/>
    </location>
</feature>
<dbReference type="EMBL" id="MU006097">
    <property type="protein sequence ID" value="KAF2838431.1"/>
    <property type="molecule type" value="Genomic_DNA"/>
</dbReference>
<keyword evidence="1" id="KW-0472">Membrane</keyword>
<name>A0A9P4S9F7_9PEZI</name>
<reference evidence="2" key="1">
    <citation type="journal article" date="2020" name="Stud. Mycol.">
        <title>101 Dothideomycetes genomes: a test case for predicting lifestyles and emergence of pathogens.</title>
        <authorList>
            <person name="Haridas S."/>
            <person name="Albert R."/>
            <person name="Binder M."/>
            <person name="Bloem J."/>
            <person name="Labutti K."/>
            <person name="Salamov A."/>
            <person name="Andreopoulos B."/>
            <person name="Baker S."/>
            <person name="Barry K."/>
            <person name="Bills G."/>
            <person name="Bluhm B."/>
            <person name="Cannon C."/>
            <person name="Castanera R."/>
            <person name="Culley D."/>
            <person name="Daum C."/>
            <person name="Ezra D."/>
            <person name="Gonzalez J."/>
            <person name="Henrissat B."/>
            <person name="Kuo A."/>
            <person name="Liang C."/>
            <person name="Lipzen A."/>
            <person name="Lutzoni F."/>
            <person name="Magnuson J."/>
            <person name="Mondo S."/>
            <person name="Nolan M."/>
            <person name="Ohm R."/>
            <person name="Pangilinan J."/>
            <person name="Park H.-J."/>
            <person name="Ramirez L."/>
            <person name="Alfaro M."/>
            <person name="Sun H."/>
            <person name="Tritt A."/>
            <person name="Yoshinaga Y."/>
            <person name="Zwiers L.-H."/>
            <person name="Turgeon B."/>
            <person name="Goodwin S."/>
            <person name="Spatafora J."/>
            <person name="Crous P."/>
            <person name="Grigoriev I."/>
        </authorList>
    </citation>
    <scope>NUCLEOTIDE SEQUENCE</scope>
    <source>
        <strain evidence="2">CBS 101060</strain>
    </source>
</reference>
<evidence type="ECO:0000256" key="1">
    <source>
        <dbReference type="SAM" id="Phobius"/>
    </source>
</evidence>